<comment type="cofactor">
    <cofactor evidence="1 12">
        <name>Mg(2+)</name>
        <dbReference type="ChEBI" id="CHEBI:18420"/>
    </cofactor>
</comment>
<keyword evidence="12" id="KW-0997">Cell inner membrane</keyword>
<dbReference type="GO" id="GO:0016740">
    <property type="term" value="F:transferase activity"/>
    <property type="evidence" value="ECO:0007669"/>
    <property type="project" value="UniProtKB-KW"/>
</dbReference>
<sequence length="335" mass="36612">MNIRTTLYIMTALLAVSCGRKTGDGPTVSRFDGFTQGTTYHILVKSDGPLHMEKEIDSLLTEVDNSMSLYNPQSLLSRLNRNETDSADGFIAECIRTARRISEQSDGAYDITVKPLTAAYGFTGDVPVQNPDVDSLLKLVGYDKIAVENGRLRKADPRMQIDLNSIAQGATSDYIAAYFEKLGIEEYMIEVGGEIFCRGLNAKGKPWVVGIDRPKEGNFTPGADLQVKISLSGKGLATSGNYRKFRTDSSGRKIVHTVDPRTGQPVTSDLLSATVVAETSAEADAYGTALMVMGLERGKEFLAAHPEIQAYLIYSDEQGRFQTYVTPELGRTIAR</sequence>
<proteinExistence type="inferred from homology"/>
<evidence type="ECO:0000313" key="14">
    <source>
        <dbReference type="Proteomes" id="UP001059295"/>
    </source>
</evidence>
<comment type="catalytic activity">
    <reaction evidence="10 11 12">
        <text>L-threonyl-[protein] + FAD = FMN-L-threonyl-[protein] + AMP + H(+)</text>
        <dbReference type="Rhea" id="RHEA:36847"/>
        <dbReference type="Rhea" id="RHEA-COMP:11060"/>
        <dbReference type="Rhea" id="RHEA-COMP:11061"/>
        <dbReference type="ChEBI" id="CHEBI:15378"/>
        <dbReference type="ChEBI" id="CHEBI:30013"/>
        <dbReference type="ChEBI" id="CHEBI:57692"/>
        <dbReference type="ChEBI" id="CHEBI:74257"/>
        <dbReference type="ChEBI" id="CHEBI:456215"/>
        <dbReference type="EC" id="2.7.1.180"/>
    </reaction>
</comment>
<dbReference type="Proteomes" id="UP001059295">
    <property type="component" value="Chromosome"/>
</dbReference>
<evidence type="ECO:0000256" key="8">
    <source>
        <dbReference type="ARBA" id="ARBA00022842"/>
    </source>
</evidence>
<keyword evidence="5 11" id="KW-0808">Transferase</keyword>
<organism evidence="13 14">
    <name type="scientific">Alistipes ihumii AP11</name>
    <dbReference type="NCBI Taxonomy" id="1211813"/>
    <lineage>
        <taxon>Bacteria</taxon>
        <taxon>Pseudomonadati</taxon>
        <taxon>Bacteroidota</taxon>
        <taxon>Bacteroidia</taxon>
        <taxon>Bacteroidales</taxon>
        <taxon>Rikenellaceae</taxon>
        <taxon>Alistipes</taxon>
    </lineage>
</organism>
<dbReference type="PIRSF" id="PIRSF006268">
    <property type="entry name" value="ApbE"/>
    <property type="match status" value="1"/>
</dbReference>
<gene>
    <name evidence="13" type="ORF">NQ491_04775</name>
</gene>
<evidence type="ECO:0000256" key="1">
    <source>
        <dbReference type="ARBA" id="ARBA00001946"/>
    </source>
</evidence>
<dbReference type="Gene3D" id="3.10.520.10">
    <property type="entry name" value="ApbE-like domains"/>
    <property type="match status" value="1"/>
</dbReference>
<dbReference type="PANTHER" id="PTHR30040">
    <property type="entry name" value="THIAMINE BIOSYNTHESIS LIPOPROTEIN APBE"/>
    <property type="match status" value="1"/>
</dbReference>
<comment type="subcellular location">
    <subcellularLocation>
        <location evidence="12">Cell inner membrane</location>
        <topology evidence="12">Lipid-anchor</topology>
        <orientation evidence="12">Periplasmic side</orientation>
    </subcellularLocation>
</comment>
<dbReference type="EMBL" id="CP102294">
    <property type="protein sequence ID" value="UWN58091.1"/>
    <property type="molecule type" value="Genomic_DNA"/>
</dbReference>
<keyword evidence="8 11" id="KW-0460">Magnesium</keyword>
<evidence type="ECO:0000256" key="2">
    <source>
        <dbReference type="ARBA" id="ARBA00011955"/>
    </source>
</evidence>
<dbReference type="GeneID" id="82891023"/>
<dbReference type="RefSeq" id="WP_019246452.1">
    <property type="nucleotide sequence ID" value="NZ_CAPH01000017.1"/>
</dbReference>
<keyword evidence="4 11" id="KW-0285">Flavoprotein</keyword>
<evidence type="ECO:0000256" key="4">
    <source>
        <dbReference type="ARBA" id="ARBA00022630"/>
    </source>
</evidence>
<dbReference type="EC" id="2.7.1.180" evidence="2 11"/>
<evidence type="ECO:0000256" key="10">
    <source>
        <dbReference type="ARBA" id="ARBA00048540"/>
    </source>
</evidence>
<keyword evidence="6 11" id="KW-0479">Metal-binding</keyword>
<evidence type="ECO:0000313" key="13">
    <source>
        <dbReference type="EMBL" id="UWN58091.1"/>
    </source>
</evidence>
<evidence type="ECO:0000256" key="12">
    <source>
        <dbReference type="RuleBase" id="RU363002"/>
    </source>
</evidence>
<dbReference type="PANTHER" id="PTHR30040:SF2">
    <property type="entry name" value="FAD:PROTEIN FMN TRANSFERASE"/>
    <property type="match status" value="1"/>
</dbReference>
<name>A0ABY5V1K9_9BACT</name>
<evidence type="ECO:0000256" key="11">
    <source>
        <dbReference type="PIRNR" id="PIRNR006268"/>
    </source>
</evidence>
<comment type="function">
    <text evidence="12">Flavin transferase that catalyzes the transfer of the FMN moiety of FAD and its covalent binding to the hydroxyl group of a threonine residue in a target flavoprotein.</text>
</comment>
<evidence type="ECO:0000256" key="7">
    <source>
        <dbReference type="ARBA" id="ARBA00022827"/>
    </source>
</evidence>
<dbReference type="InterPro" id="IPR003374">
    <property type="entry name" value="ApbE-like_sf"/>
</dbReference>
<keyword evidence="12" id="KW-0449">Lipoprotein</keyword>
<protein>
    <recommendedName>
        <fullName evidence="3 11">FAD:protein FMN transferase</fullName>
        <ecNumber evidence="2 11">2.7.1.180</ecNumber>
    </recommendedName>
    <alternativeName>
        <fullName evidence="9 11">Flavin transferase</fullName>
    </alternativeName>
</protein>
<dbReference type="InterPro" id="IPR024932">
    <property type="entry name" value="ApbE"/>
</dbReference>
<dbReference type="Pfam" id="PF02424">
    <property type="entry name" value="ApbE"/>
    <property type="match status" value="1"/>
</dbReference>
<evidence type="ECO:0000256" key="6">
    <source>
        <dbReference type="ARBA" id="ARBA00022723"/>
    </source>
</evidence>
<comment type="similarity">
    <text evidence="11 12">Belongs to the ApbE family.</text>
</comment>
<dbReference type="PROSITE" id="PS51257">
    <property type="entry name" value="PROKAR_LIPOPROTEIN"/>
    <property type="match status" value="1"/>
</dbReference>
<accession>A0ABY5V1K9</accession>
<evidence type="ECO:0000256" key="5">
    <source>
        <dbReference type="ARBA" id="ARBA00022679"/>
    </source>
</evidence>
<keyword evidence="7 11" id="KW-0274">FAD</keyword>
<keyword evidence="12" id="KW-0472">Membrane</keyword>
<keyword evidence="12" id="KW-1003">Cell membrane</keyword>
<reference evidence="13" key="1">
    <citation type="journal article" date="2022" name="Cell">
        <title>Design, construction, and in vivo augmentation of a complex gut microbiome.</title>
        <authorList>
            <person name="Cheng A.G."/>
            <person name="Ho P.Y."/>
            <person name="Aranda-Diaz A."/>
            <person name="Jain S."/>
            <person name="Yu F.B."/>
            <person name="Meng X."/>
            <person name="Wang M."/>
            <person name="Iakiviak M."/>
            <person name="Nagashima K."/>
            <person name="Zhao A."/>
            <person name="Murugkar P."/>
            <person name="Patil A."/>
            <person name="Atabakhsh K."/>
            <person name="Weakley A."/>
            <person name="Yan J."/>
            <person name="Brumbaugh A.R."/>
            <person name="Higginbottom S."/>
            <person name="Dimas A."/>
            <person name="Shiver A.L."/>
            <person name="Deutschbauer A."/>
            <person name="Neff N."/>
            <person name="Sonnenburg J.L."/>
            <person name="Huang K.C."/>
            <person name="Fischbach M.A."/>
        </authorList>
    </citation>
    <scope>NUCLEOTIDE SEQUENCE</scope>
    <source>
        <strain evidence="13">AP11</strain>
    </source>
</reference>
<keyword evidence="14" id="KW-1185">Reference proteome</keyword>
<dbReference type="SUPFAM" id="SSF143631">
    <property type="entry name" value="ApbE-like"/>
    <property type="match status" value="1"/>
</dbReference>
<evidence type="ECO:0000256" key="9">
    <source>
        <dbReference type="ARBA" id="ARBA00031306"/>
    </source>
</evidence>
<evidence type="ECO:0000256" key="3">
    <source>
        <dbReference type="ARBA" id="ARBA00016337"/>
    </source>
</evidence>